<gene>
    <name evidence="1" type="ORF">Q9315_23305</name>
</gene>
<evidence type="ECO:0000313" key="1">
    <source>
        <dbReference type="EMBL" id="WLS05096.1"/>
    </source>
</evidence>
<keyword evidence="1" id="KW-0614">Plasmid</keyword>
<proteinExistence type="predicted"/>
<reference evidence="1 2" key="1">
    <citation type="submission" date="2023-08" db="EMBL/GenBank/DDBJ databases">
        <title>Pathogen: clinical or host-associated sample.</title>
        <authorList>
            <person name="Hergert J."/>
            <person name="Casey R."/>
            <person name="Wagner J."/>
            <person name="Young E.L."/>
            <person name="Oakeson K.F."/>
        </authorList>
    </citation>
    <scope>NUCLEOTIDE SEQUENCE [LARGE SCALE GENOMIC DNA]</scope>
    <source>
        <strain evidence="1 2">UPHL-collab-2</strain>
        <plasmid evidence="1 2">unnamed1</plasmid>
    </source>
</reference>
<evidence type="ECO:0008006" key="3">
    <source>
        <dbReference type="Google" id="ProtNLM"/>
    </source>
</evidence>
<evidence type="ECO:0000313" key="2">
    <source>
        <dbReference type="Proteomes" id="UP001225788"/>
    </source>
</evidence>
<dbReference type="EMBL" id="CP132315">
    <property type="protein sequence ID" value="WLS05096.1"/>
    <property type="molecule type" value="Genomic_DNA"/>
</dbReference>
<keyword evidence="2" id="KW-1185">Reference proteome</keyword>
<dbReference type="RefSeq" id="WP_306161572.1">
    <property type="nucleotide sequence ID" value="NZ_CP132315.1"/>
</dbReference>
<name>A0ABY9K9C5_9HYPH</name>
<protein>
    <recommendedName>
        <fullName evidence="3">YitH acetyltransferase (GNAT) domain-containing protein</fullName>
    </recommendedName>
</protein>
<accession>A0ABY9K9C5</accession>
<organism evidence="1 2">
    <name type="scientific">Shinella oryzae</name>
    <dbReference type="NCBI Taxonomy" id="2871820"/>
    <lineage>
        <taxon>Bacteria</taxon>
        <taxon>Pseudomonadati</taxon>
        <taxon>Pseudomonadota</taxon>
        <taxon>Alphaproteobacteria</taxon>
        <taxon>Hyphomicrobiales</taxon>
        <taxon>Rhizobiaceae</taxon>
        <taxon>Shinella</taxon>
    </lineage>
</organism>
<dbReference type="Proteomes" id="UP001225788">
    <property type="component" value="Plasmid unnamed1"/>
</dbReference>
<geneLocation type="plasmid" evidence="1 2">
    <name>unnamed1</name>
</geneLocation>
<sequence>MKARPVLSDFPQYGYCLASEGNIVGVMLTFFFRQPALEGQPIRCNLSSWTVDEPFRAYAGKLIMTAMRCREVTFLSITPAPVTLKVTEGLRFQRFVGGQQAFFPALSIASSPMKVVMARSASPELNFLSPGEREVLLDHAHLGCDALICVQGDTAYPFVFKSRRVLRGIFPCSQVIYCRSAEELSKCAGALGRYLLRQGRVLCLLDANAPVPGLVGRYFAGIGPKYYKGPSPALPGDLAYTEFVMFGP</sequence>